<dbReference type="GO" id="GO:0030026">
    <property type="term" value="P:intracellular manganese ion homeostasis"/>
    <property type="evidence" value="ECO:0007669"/>
    <property type="project" value="InterPro"/>
</dbReference>
<dbReference type="Pfam" id="PF01988">
    <property type="entry name" value="VIT1"/>
    <property type="match status" value="1"/>
</dbReference>
<dbReference type="RefSeq" id="WP_013182684.1">
    <property type="nucleotide sequence ID" value="NC_014225.1"/>
</dbReference>
<dbReference type="STRING" id="716544.wcw_1633"/>
<evidence type="ECO:0000256" key="4">
    <source>
        <dbReference type="ARBA" id="ARBA00023136"/>
    </source>
</evidence>
<dbReference type="GO" id="GO:0012505">
    <property type="term" value="C:endomembrane system"/>
    <property type="evidence" value="ECO:0007669"/>
    <property type="project" value="UniProtKB-SubCell"/>
</dbReference>
<dbReference type="OrthoDB" id="20892at2"/>
<feature type="transmembrane region" description="Helical" evidence="5">
    <location>
        <begin position="175"/>
        <end position="195"/>
    </location>
</feature>
<keyword evidence="2 5" id="KW-0812">Transmembrane</keyword>
<evidence type="ECO:0000313" key="7">
    <source>
        <dbReference type="Proteomes" id="UP000001505"/>
    </source>
</evidence>
<keyword evidence="7" id="KW-1185">Reference proteome</keyword>
<evidence type="ECO:0000313" key="6">
    <source>
        <dbReference type="EMBL" id="ADI38978.1"/>
    </source>
</evidence>
<dbReference type="HOGENOM" id="CLU_1118606_0_0_0"/>
<accession>D6YSD3</accession>
<sequence>MTGTNPAHFEGKEAIGHVAEAQAKGLISSTEIHGAEIPGHISAGADSARETAIAFFAIWLILFQTQVDFYVSMKILAIFSLSWAIWKAGRSAWLAWSRLERMHRVVEQERWEIQHHRKQEKEELTELYRAKGFEGKLLKDVIEVLMADDEKLLKVMVEEELCLSLGTHEHPLKQALGAFIGAAAASLVCLTGFWILPQLGVGIGSAASLTVSAALSAYYEGNRMIPAVCWNLGLGVAACGTAYFLFDYVT</sequence>
<dbReference type="KEGG" id="wch:wcw_1633"/>
<dbReference type="InterPro" id="IPR008217">
    <property type="entry name" value="Ccc1_fam"/>
</dbReference>
<dbReference type="EMBL" id="CP001928">
    <property type="protein sequence ID" value="ADI38978.1"/>
    <property type="molecule type" value="Genomic_DNA"/>
</dbReference>
<keyword evidence="3 5" id="KW-1133">Transmembrane helix</keyword>
<evidence type="ECO:0000256" key="1">
    <source>
        <dbReference type="ARBA" id="ARBA00004127"/>
    </source>
</evidence>
<keyword evidence="4 5" id="KW-0472">Membrane</keyword>
<feature type="transmembrane region" description="Helical" evidence="5">
    <location>
        <begin position="228"/>
        <end position="246"/>
    </location>
</feature>
<evidence type="ECO:0000256" key="3">
    <source>
        <dbReference type="ARBA" id="ARBA00022989"/>
    </source>
</evidence>
<dbReference type="GO" id="GO:0005384">
    <property type="term" value="F:manganese ion transmembrane transporter activity"/>
    <property type="evidence" value="ECO:0007669"/>
    <property type="project" value="InterPro"/>
</dbReference>
<evidence type="ECO:0000256" key="5">
    <source>
        <dbReference type="SAM" id="Phobius"/>
    </source>
</evidence>
<reference evidence="6 7" key="1">
    <citation type="journal article" date="2010" name="PLoS ONE">
        <title>The Waddlia genome: a window into chlamydial biology.</title>
        <authorList>
            <person name="Bertelli C."/>
            <person name="Collyn F."/>
            <person name="Croxatto A."/>
            <person name="Ruckert C."/>
            <person name="Polkinghorne A."/>
            <person name="Kebbi-Beghdadi C."/>
            <person name="Goesmann A."/>
            <person name="Vaughan L."/>
            <person name="Greub G."/>
        </authorList>
    </citation>
    <scope>NUCLEOTIDE SEQUENCE [LARGE SCALE GENOMIC DNA]</scope>
    <source>
        <strain evidence="7">ATCC VR-1470 / WSU 86-1044</strain>
    </source>
</reference>
<protein>
    <submittedName>
        <fullName evidence="6">Putative membrane protein</fullName>
    </submittedName>
</protein>
<organism evidence="6 7">
    <name type="scientific">Waddlia chondrophila (strain ATCC VR-1470 / WSU 86-1044)</name>
    <dbReference type="NCBI Taxonomy" id="716544"/>
    <lineage>
        <taxon>Bacteria</taxon>
        <taxon>Pseudomonadati</taxon>
        <taxon>Chlamydiota</taxon>
        <taxon>Chlamydiia</taxon>
        <taxon>Parachlamydiales</taxon>
        <taxon>Waddliaceae</taxon>
        <taxon>Waddlia</taxon>
    </lineage>
</organism>
<proteinExistence type="predicted"/>
<comment type="subcellular location">
    <subcellularLocation>
        <location evidence="1">Endomembrane system</location>
        <topology evidence="1">Multi-pass membrane protein</topology>
    </subcellularLocation>
</comment>
<dbReference type="eggNOG" id="COG1814">
    <property type="taxonomic scope" value="Bacteria"/>
</dbReference>
<evidence type="ECO:0000256" key="2">
    <source>
        <dbReference type="ARBA" id="ARBA00022692"/>
    </source>
</evidence>
<name>D6YSD3_WADCW</name>
<gene>
    <name evidence="6" type="ordered locus">wcw_1633</name>
</gene>
<dbReference type="AlphaFoldDB" id="D6YSD3"/>
<dbReference type="Proteomes" id="UP000001505">
    <property type="component" value="Chromosome"/>
</dbReference>